<dbReference type="SUPFAM" id="SSF110849">
    <property type="entry name" value="ParB/Sulfiredoxin"/>
    <property type="match status" value="1"/>
</dbReference>
<keyword evidence="1" id="KW-0614">Plasmid</keyword>
<dbReference type="EMBL" id="AP025293">
    <property type="protein sequence ID" value="BDD00891.1"/>
    <property type="molecule type" value="Genomic_DNA"/>
</dbReference>
<dbReference type="Gene3D" id="3.90.1530.10">
    <property type="entry name" value="Conserved hypothetical protein from pyrococcus furiosus pfu- 392566-001, ParB domain"/>
    <property type="match status" value="1"/>
</dbReference>
<evidence type="ECO:0000313" key="2">
    <source>
        <dbReference type="Proteomes" id="UP001354989"/>
    </source>
</evidence>
<evidence type="ECO:0000313" key="1">
    <source>
        <dbReference type="EMBL" id="BDD00891.1"/>
    </source>
</evidence>
<dbReference type="InterPro" id="IPR036086">
    <property type="entry name" value="ParB/Sulfiredoxin_sf"/>
</dbReference>
<accession>A0ABM7VIV5</accession>
<reference evidence="1 2" key="1">
    <citation type="submission" date="2021-12" db="EMBL/GenBank/DDBJ databases">
        <title>Genome sequencing of bacteria with rrn-lacking chromosome and rrn-plasmid.</title>
        <authorList>
            <person name="Anda M."/>
            <person name="Iwasaki W."/>
        </authorList>
    </citation>
    <scope>NUCLEOTIDE SEQUENCE [LARGE SCALE GENOMIC DNA]</scope>
    <source>
        <strain evidence="1 2">NBRC 101262</strain>
        <plasmid evidence="1 2">pPP1</plasmid>
    </source>
</reference>
<protein>
    <recommendedName>
        <fullName evidence="3">ParB/Sulfiredoxin domain-containing protein</fullName>
    </recommendedName>
</protein>
<gene>
    <name evidence="1" type="ORF">PEPS_31710</name>
</gene>
<geneLocation type="plasmid" evidence="1 2">
    <name>pPP1</name>
</geneLocation>
<proteinExistence type="predicted"/>
<dbReference type="RefSeq" id="WP_338398133.1">
    <property type="nucleotide sequence ID" value="NZ_AP025293.1"/>
</dbReference>
<evidence type="ECO:0008006" key="3">
    <source>
        <dbReference type="Google" id="ProtNLM"/>
    </source>
</evidence>
<sequence length="316" mass="36313">MAKKKNSARANLDTLNNLNINAQKFSQTKVVSDGSLADEIKKNITIHPDLQKYIRPLTPAEYQILEQNILANQRIFDPIIVWKLNDQYFLVDGHHRFSIAQRHKIDFNIALLDNHPDMEAVKQFMDQKQLGQRNMTSEEIAFLRGATYENRKIKDPALKRQGGGDTAEELAEVFHVNAKTIKRDASFYRGAIKLPEEQRQLLIQGLLPFTKKQIEDLGKSELSGEAFLKQFETAEKENTADIEEAPQPKMPVPAKLTPIQKQESMVRKSLSKLMIDRNRKSFLRALDKSNPDEKTALKHSLEELKHEIDQYLNILD</sequence>
<keyword evidence="2" id="KW-1185">Reference proteome</keyword>
<dbReference type="Proteomes" id="UP001354989">
    <property type="component" value="Plasmid pPP1"/>
</dbReference>
<name>A0ABM7VIV5_9BACT</name>
<organism evidence="1 2">
    <name type="scientific">Persicobacter psychrovividus</name>
    <dbReference type="NCBI Taxonomy" id="387638"/>
    <lineage>
        <taxon>Bacteria</taxon>
        <taxon>Pseudomonadati</taxon>
        <taxon>Bacteroidota</taxon>
        <taxon>Cytophagia</taxon>
        <taxon>Cytophagales</taxon>
        <taxon>Persicobacteraceae</taxon>
        <taxon>Persicobacter</taxon>
    </lineage>
</organism>